<evidence type="ECO:0000256" key="4">
    <source>
        <dbReference type="ARBA" id="ARBA00022729"/>
    </source>
</evidence>
<proteinExistence type="inferred from homology"/>
<dbReference type="PANTHER" id="PTHR30024:SF48">
    <property type="entry name" value="ABC TRANSPORTER SUBSTRATE-BINDING PROTEIN"/>
    <property type="match status" value="1"/>
</dbReference>
<dbReference type="Gene3D" id="3.40.190.10">
    <property type="entry name" value="Periplasmic binding protein-like II"/>
    <property type="match status" value="2"/>
</dbReference>
<evidence type="ECO:0000313" key="10">
    <source>
        <dbReference type="Proteomes" id="UP000677537"/>
    </source>
</evidence>
<dbReference type="GO" id="GO:0016020">
    <property type="term" value="C:membrane"/>
    <property type="evidence" value="ECO:0007669"/>
    <property type="project" value="InterPro"/>
</dbReference>
<dbReference type="EMBL" id="JAGIZA010000005">
    <property type="protein sequence ID" value="MBP0493264.1"/>
    <property type="molecule type" value="Genomic_DNA"/>
</dbReference>
<dbReference type="GO" id="GO:0042626">
    <property type="term" value="F:ATPase-coupled transmembrane transporter activity"/>
    <property type="evidence" value="ECO:0007669"/>
    <property type="project" value="InterPro"/>
</dbReference>
<sequence length="314" mass="32643">MQRRTLLGGLLAAPAITRTAFAQATSLRVGDQRGGIQPLMEAAGLLSGTPYRVEWSQFAGAPMLLEALNAGAIDTGGIGDAPFTSAVAAGIEGKAVSAVRSGGAVTALVVPGSSAIRIVADLRGKTIATLRGQTGHFLTLAALEREGMPLDSVRFAFIAPDAAKAAMANGSVDGWATWGPYIALAKVQDGAREIVNGGEGLMSGQSYQMASDTAIKGKREALADFLRRLHRAREWGLANPEEQAKVWSAGTGFPLPVGREVVAVASTRTVPIDEGVIAAQQRVTDFFAKVKVIPRAHRVAPAFDPGFNAAIFAA</sequence>
<evidence type="ECO:0000256" key="2">
    <source>
        <dbReference type="ARBA" id="ARBA00010742"/>
    </source>
</evidence>
<dbReference type="CDD" id="cd13558">
    <property type="entry name" value="PBP2_SsuA_like_2"/>
    <property type="match status" value="1"/>
</dbReference>
<evidence type="ECO:0000256" key="6">
    <source>
        <dbReference type="ARBA" id="ARBA00070228"/>
    </source>
</evidence>
<comment type="similarity">
    <text evidence="2">Belongs to the bacterial solute-binding protein SsuA/TauA family.</text>
</comment>
<dbReference type="FunFam" id="3.40.190.10:FF:000050">
    <property type="entry name" value="Sulfonate ABC transporter substrate-binding protein"/>
    <property type="match status" value="1"/>
</dbReference>
<comment type="function">
    <text evidence="5">Part of a binding-protein-dependent transport system for aliphatic sulfonates. Putative binding protein.</text>
</comment>
<evidence type="ECO:0000256" key="5">
    <source>
        <dbReference type="ARBA" id="ARBA00055538"/>
    </source>
</evidence>
<dbReference type="Proteomes" id="UP000677537">
    <property type="component" value="Unassembled WGS sequence"/>
</dbReference>
<feature type="signal peptide" evidence="7">
    <location>
        <begin position="1"/>
        <end position="22"/>
    </location>
</feature>
<name>A0A940MTR0_9PROT</name>
<dbReference type="NCBIfam" id="TIGR01728">
    <property type="entry name" value="SsuA_fam"/>
    <property type="match status" value="1"/>
</dbReference>
<evidence type="ECO:0000256" key="3">
    <source>
        <dbReference type="ARBA" id="ARBA00022448"/>
    </source>
</evidence>
<gene>
    <name evidence="9" type="ORF">J5Y10_10805</name>
</gene>
<evidence type="ECO:0000313" key="9">
    <source>
        <dbReference type="EMBL" id="MBP0493264.1"/>
    </source>
</evidence>
<dbReference type="Pfam" id="PF09084">
    <property type="entry name" value="NMT1"/>
    <property type="match status" value="1"/>
</dbReference>
<dbReference type="GO" id="GO:0042597">
    <property type="term" value="C:periplasmic space"/>
    <property type="evidence" value="ECO:0007669"/>
    <property type="project" value="UniProtKB-SubCell"/>
</dbReference>
<feature type="chain" id="PRO_5036875143" description="Putative aliphatic sulfonates-binding protein" evidence="7">
    <location>
        <begin position="23"/>
        <end position="314"/>
    </location>
</feature>
<feature type="domain" description="SsuA/THI5-like" evidence="8">
    <location>
        <begin position="67"/>
        <end position="242"/>
    </location>
</feature>
<dbReference type="PANTHER" id="PTHR30024">
    <property type="entry name" value="ALIPHATIC SULFONATES-BINDING PROTEIN-RELATED"/>
    <property type="match status" value="1"/>
</dbReference>
<keyword evidence="10" id="KW-1185">Reference proteome</keyword>
<keyword evidence="3" id="KW-0813">Transport</keyword>
<protein>
    <recommendedName>
        <fullName evidence="6">Putative aliphatic sulfonates-binding protein</fullName>
    </recommendedName>
</protein>
<organism evidence="9 10">
    <name type="scientific">Roseomonas indoligenes</name>
    <dbReference type="NCBI Taxonomy" id="2820811"/>
    <lineage>
        <taxon>Bacteria</taxon>
        <taxon>Pseudomonadati</taxon>
        <taxon>Pseudomonadota</taxon>
        <taxon>Alphaproteobacteria</taxon>
        <taxon>Acetobacterales</taxon>
        <taxon>Roseomonadaceae</taxon>
        <taxon>Roseomonas</taxon>
    </lineage>
</organism>
<dbReference type="RefSeq" id="WP_209373429.1">
    <property type="nucleotide sequence ID" value="NZ_JAGIZA010000005.1"/>
</dbReference>
<comment type="caution">
    <text evidence="9">The sequence shown here is derived from an EMBL/GenBank/DDBJ whole genome shotgun (WGS) entry which is preliminary data.</text>
</comment>
<evidence type="ECO:0000259" key="8">
    <source>
        <dbReference type="Pfam" id="PF09084"/>
    </source>
</evidence>
<evidence type="ECO:0000256" key="7">
    <source>
        <dbReference type="SAM" id="SignalP"/>
    </source>
</evidence>
<dbReference type="AlphaFoldDB" id="A0A940MTR0"/>
<evidence type="ECO:0000256" key="1">
    <source>
        <dbReference type="ARBA" id="ARBA00004418"/>
    </source>
</evidence>
<dbReference type="SUPFAM" id="SSF53850">
    <property type="entry name" value="Periplasmic binding protein-like II"/>
    <property type="match status" value="1"/>
</dbReference>
<dbReference type="InterPro" id="IPR010067">
    <property type="entry name" value="ABC_SsuA_sub-bd"/>
</dbReference>
<accession>A0A940MTR0</accession>
<reference evidence="9" key="1">
    <citation type="submission" date="2021-03" db="EMBL/GenBank/DDBJ databases">
        <authorList>
            <person name="So Y."/>
        </authorList>
    </citation>
    <scope>NUCLEOTIDE SEQUENCE</scope>
    <source>
        <strain evidence="9">SG15</strain>
    </source>
</reference>
<comment type="subcellular location">
    <subcellularLocation>
        <location evidence="1">Periplasm</location>
    </subcellularLocation>
</comment>
<dbReference type="InterPro" id="IPR015168">
    <property type="entry name" value="SsuA/THI5"/>
</dbReference>
<keyword evidence="4 7" id="KW-0732">Signal</keyword>